<dbReference type="InterPro" id="IPR059000">
    <property type="entry name" value="ATPase_P-type_domA"/>
</dbReference>
<dbReference type="GO" id="GO:0036376">
    <property type="term" value="P:sodium ion export across plasma membrane"/>
    <property type="evidence" value="ECO:0007669"/>
    <property type="project" value="TreeGrafter"/>
</dbReference>
<dbReference type="InterPro" id="IPR036412">
    <property type="entry name" value="HAD-like_sf"/>
</dbReference>
<reference evidence="12 13" key="1">
    <citation type="journal article" date="2012" name="J. Bacteriol.">
        <title>Complete genome sequence of the hyperthermophilic cellulolytic Crenarchaeon 'Thermogladius cellulolyticus' 1633.</title>
        <authorList>
            <person name="Mardanov A.V."/>
            <person name="Kochetkova T.V."/>
            <person name="Beletsky A.V."/>
            <person name="Bonch-Osmolovskaya E.A."/>
            <person name="Ravin N.V."/>
            <person name="Skryabin K.G."/>
        </authorList>
    </citation>
    <scope>NUCLEOTIDE SEQUENCE [LARGE SCALE GENOMIC DNA]</scope>
    <source>
        <strain evidence="13">DSM 22663 / VKM B-2946 / 1633</strain>
    </source>
</reference>
<dbReference type="Pfam" id="PF00689">
    <property type="entry name" value="Cation_ATPase_C"/>
    <property type="match status" value="1"/>
</dbReference>
<sequence length="889" mass="96334">MGQTSVETAPWHSLSVDEVLEKLGSSLRGLSEEEAERRLQAYGPNILEAKRRHPALIFARQFTNALILILVAASVISGFLGELLDAALILAVVFVMGVMGFVQEYRAERALQELRKLASPTAKVIRGGVTKVVEASRLVPGDIVLVEEGDRVPADLRLVLSDNLEVDESSLTGESAPVQKDHEQVLPPETPLGDRANMAFMGTTVVRGRGRGVVVATGPRTLLGGITRAVEEAEEQPTPLEVELEDLGRKVGFVILGISGVVFATTLLVEKTSLLTALLVAIALAVAAVPEGLPAIATGLLAIGARKMAEKKALVRRLAAVEALGSVNVICTDKTGTVTRGEMMVKYLWTTGGEFEFTGEGFRVEGEARPITRDADDRLLEKVGELALAHTAYTIDVAGLESLATRKSPTELAVFVMGVKVVGPGRVGEVKEKYRLVSENPFDRFRKMRSTVHEHNGGLVSVVTGAPEVVLKNSAGILRPSGEEAITPLDVETVMKRIEYYSSQGFRVLSIAYKRLSGEGDDPENGLVFVGLMAIIDPPREGVREAVEEAKRMGVRTVMVTGDHKLTAMAVARMIGLEVGEDNVLEGWQLDRMSDEELARVVDKVSVYARVTPEHKLRIVRALKKRGYRVAMTGDGVNDAPALKEADVGVAMGVRGTDVAKEVSQLVLLDDNYATIVEAIKMGRWIYENLKKPISYLLSCNLGEVSSVFGAELLGLPYILEPVHLLWINVTTDAFPALALGLEPPEPGLYTRPPRPRGARLVTGKKLLYYTLTGVVIAAFAIGLFAQSLSKGLEYARTVAFTTIALSEFGRAMASRSERHSLFRLAWNKWLPPALLASLGLQLIVLYTPLSSLFRVVPLGPVELAVIAFLPSAAIILIDEVRKKVWVYD</sequence>
<keyword evidence="2" id="KW-1003">Cell membrane</keyword>
<dbReference type="GO" id="GO:0030007">
    <property type="term" value="P:intracellular potassium ion homeostasis"/>
    <property type="evidence" value="ECO:0007669"/>
    <property type="project" value="TreeGrafter"/>
</dbReference>
<evidence type="ECO:0000313" key="13">
    <source>
        <dbReference type="Proteomes" id="UP000005270"/>
    </source>
</evidence>
<dbReference type="GO" id="GO:0006883">
    <property type="term" value="P:intracellular sodium ion homeostasis"/>
    <property type="evidence" value="ECO:0007669"/>
    <property type="project" value="TreeGrafter"/>
</dbReference>
<dbReference type="SFLD" id="SFLDF00027">
    <property type="entry name" value="p-type_atpase"/>
    <property type="match status" value="1"/>
</dbReference>
<dbReference type="OrthoDB" id="8588at2157"/>
<dbReference type="NCBIfam" id="TIGR01494">
    <property type="entry name" value="ATPase_P-type"/>
    <property type="match status" value="2"/>
</dbReference>
<feature type="transmembrane region" description="Helical" evidence="10">
    <location>
        <begin position="856"/>
        <end position="878"/>
    </location>
</feature>
<dbReference type="PRINTS" id="PR00120">
    <property type="entry name" value="HATPASE"/>
</dbReference>
<keyword evidence="4" id="KW-0479">Metal-binding</keyword>
<accession>I3TFJ8</accession>
<keyword evidence="5" id="KW-0547">Nucleotide-binding</keyword>
<keyword evidence="8 10" id="KW-1133">Transmembrane helix</keyword>
<dbReference type="InterPro" id="IPR006068">
    <property type="entry name" value="ATPase_P-typ_cation-transptr_C"/>
</dbReference>
<dbReference type="InterPro" id="IPR004014">
    <property type="entry name" value="ATPase_P-typ_cation-transptr_N"/>
</dbReference>
<dbReference type="Gene3D" id="3.40.1110.10">
    <property type="entry name" value="Calcium-transporting ATPase, cytoplasmic domain N"/>
    <property type="match status" value="1"/>
</dbReference>
<dbReference type="Gene3D" id="1.20.1110.10">
    <property type="entry name" value="Calcium-transporting ATPase, transmembrane domain"/>
    <property type="match status" value="1"/>
</dbReference>
<dbReference type="KEGG" id="thg:TCELL_1113"/>
<dbReference type="Gene3D" id="2.70.150.10">
    <property type="entry name" value="Calcium-transporting ATPase, cytoplasmic transduction domain A"/>
    <property type="match status" value="1"/>
</dbReference>
<dbReference type="Proteomes" id="UP000005270">
    <property type="component" value="Chromosome"/>
</dbReference>
<dbReference type="EMBL" id="CP003531">
    <property type="protein sequence ID" value="AFK51536.1"/>
    <property type="molecule type" value="Genomic_DNA"/>
</dbReference>
<dbReference type="STRING" id="1184251.TCELL_1113"/>
<dbReference type="SUPFAM" id="SSF81660">
    <property type="entry name" value="Metal cation-transporting ATPase, ATP-binding domain N"/>
    <property type="match status" value="1"/>
</dbReference>
<dbReference type="RefSeq" id="WP_014737786.1">
    <property type="nucleotide sequence ID" value="NC_017954.1"/>
</dbReference>
<dbReference type="SUPFAM" id="SSF81653">
    <property type="entry name" value="Calcium ATPase, transduction domain A"/>
    <property type="match status" value="1"/>
</dbReference>
<evidence type="ECO:0000256" key="3">
    <source>
        <dbReference type="ARBA" id="ARBA00022692"/>
    </source>
</evidence>
<evidence type="ECO:0000256" key="9">
    <source>
        <dbReference type="ARBA" id="ARBA00023136"/>
    </source>
</evidence>
<dbReference type="PRINTS" id="PR00119">
    <property type="entry name" value="CATATPASE"/>
</dbReference>
<keyword evidence="6" id="KW-0067">ATP-binding</keyword>
<gene>
    <name evidence="12" type="ordered locus">TCELL_1113</name>
</gene>
<evidence type="ECO:0000256" key="4">
    <source>
        <dbReference type="ARBA" id="ARBA00022723"/>
    </source>
</evidence>
<keyword evidence="13" id="KW-1185">Reference proteome</keyword>
<protein>
    <submittedName>
        <fullName evidence="12">Cation transport ATPase</fullName>
    </submittedName>
</protein>
<dbReference type="GO" id="GO:1902600">
    <property type="term" value="P:proton transmembrane transport"/>
    <property type="evidence" value="ECO:0007669"/>
    <property type="project" value="TreeGrafter"/>
</dbReference>
<keyword evidence="7" id="KW-1278">Translocase</keyword>
<dbReference type="GO" id="GO:0005391">
    <property type="term" value="F:P-type sodium:potassium-exchanging transporter activity"/>
    <property type="evidence" value="ECO:0007669"/>
    <property type="project" value="TreeGrafter"/>
</dbReference>
<dbReference type="Gene3D" id="3.40.50.1000">
    <property type="entry name" value="HAD superfamily/HAD-like"/>
    <property type="match status" value="1"/>
</dbReference>
<dbReference type="FunFam" id="2.70.150.10:FF:000016">
    <property type="entry name" value="Calcium-transporting P-type ATPase putative"/>
    <property type="match status" value="1"/>
</dbReference>
<organism evidence="12 13">
    <name type="scientific">Thermogladius calderae (strain DSM 22663 / VKM B-2946 / 1633)</name>
    <dbReference type="NCBI Taxonomy" id="1184251"/>
    <lineage>
        <taxon>Archaea</taxon>
        <taxon>Thermoproteota</taxon>
        <taxon>Thermoprotei</taxon>
        <taxon>Desulfurococcales</taxon>
        <taxon>Desulfurococcaceae</taxon>
        <taxon>Thermogladius</taxon>
    </lineage>
</organism>
<feature type="transmembrane region" description="Helical" evidence="10">
    <location>
        <begin position="86"/>
        <end position="105"/>
    </location>
</feature>
<evidence type="ECO:0000256" key="8">
    <source>
        <dbReference type="ARBA" id="ARBA00022989"/>
    </source>
</evidence>
<feature type="transmembrane region" description="Helical" evidence="10">
    <location>
        <begin position="767"/>
        <end position="786"/>
    </location>
</feature>
<dbReference type="InterPro" id="IPR001757">
    <property type="entry name" value="P_typ_ATPase"/>
</dbReference>
<dbReference type="InterPro" id="IPR008250">
    <property type="entry name" value="ATPase_P-typ_transduc_dom_A_sf"/>
</dbReference>
<dbReference type="InterPro" id="IPR023299">
    <property type="entry name" value="ATPase_P-typ_cyto_dom_N"/>
</dbReference>
<dbReference type="AlphaFoldDB" id="I3TFJ8"/>
<dbReference type="GO" id="GO:0046872">
    <property type="term" value="F:metal ion binding"/>
    <property type="evidence" value="ECO:0007669"/>
    <property type="project" value="UniProtKB-KW"/>
</dbReference>
<feature type="transmembrane region" description="Helical" evidence="10">
    <location>
        <begin position="62"/>
        <end position="80"/>
    </location>
</feature>
<evidence type="ECO:0000256" key="2">
    <source>
        <dbReference type="ARBA" id="ARBA00022475"/>
    </source>
</evidence>
<dbReference type="GO" id="GO:0005524">
    <property type="term" value="F:ATP binding"/>
    <property type="evidence" value="ECO:0007669"/>
    <property type="project" value="UniProtKB-KW"/>
</dbReference>
<evidence type="ECO:0000256" key="6">
    <source>
        <dbReference type="ARBA" id="ARBA00022840"/>
    </source>
</evidence>
<dbReference type="SUPFAM" id="SSF81665">
    <property type="entry name" value="Calcium ATPase, transmembrane domain M"/>
    <property type="match status" value="1"/>
</dbReference>
<feature type="domain" description="Cation-transporting P-type ATPase N-terminal" evidence="11">
    <location>
        <begin position="10"/>
        <end position="82"/>
    </location>
</feature>
<dbReference type="eggNOG" id="arCOG01578">
    <property type="taxonomic scope" value="Archaea"/>
</dbReference>
<dbReference type="Pfam" id="PF00690">
    <property type="entry name" value="Cation_ATPase_N"/>
    <property type="match status" value="1"/>
</dbReference>
<keyword evidence="9 10" id="KW-0472">Membrane</keyword>
<evidence type="ECO:0000256" key="10">
    <source>
        <dbReference type="SAM" id="Phobius"/>
    </source>
</evidence>
<dbReference type="GO" id="GO:0016887">
    <property type="term" value="F:ATP hydrolysis activity"/>
    <property type="evidence" value="ECO:0007669"/>
    <property type="project" value="InterPro"/>
</dbReference>
<evidence type="ECO:0000256" key="7">
    <source>
        <dbReference type="ARBA" id="ARBA00022967"/>
    </source>
</evidence>
<feature type="transmembrane region" description="Helical" evidence="10">
    <location>
        <begin position="251"/>
        <end position="269"/>
    </location>
</feature>
<dbReference type="SUPFAM" id="SSF56784">
    <property type="entry name" value="HAD-like"/>
    <property type="match status" value="1"/>
</dbReference>
<dbReference type="PANTHER" id="PTHR43294:SF20">
    <property type="entry name" value="P-TYPE ATPASE"/>
    <property type="match status" value="1"/>
</dbReference>
<evidence type="ECO:0000256" key="1">
    <source>
        <dbReference type="ARBA" id="ARBA00004651"/>
    </source>
</evidence>
<evidence type="ECO:0000259" key="11">
    <source>
        <dbReference type="SMART" id="SM00831"/>
    </source>
</evidence>
<dbReference type="InterPro" id="IPR044492">
    <property type="entry name" value="P_typ_ATPase_HD_dom"/>
</dbReference>
<feature type="transmembrane region" description="Helical" evidence="10">
    <location>
        <begin position="275"/>
        <end position="303"/>
    </location>
</feature>
<evidence type="ECO:0000313" key="12">
    <source>
        <dbReference type="EMBL" id="AFK51536.1"/>
    </source>
</evidence>
<comment type="subcellular location">
    <subcellularLocation>
        <location evidence="1">Cell membrane</location>
        <topology evidence="1">Multi-pass membrane protein</topology>
    </subcellularLocation>
</comment>
<dbReference type="InParanoid" id="I3TFJ8"/>
<dbReference type="HOGENOM" id="CLU_002360_3_3_2"/>
<proteinExistence type="predicted"/>
<evidence type="ECO:0000256" key="5">
    <source>
        <dbReference type="ARBA" id="ARBA00022741"/>
    </source>
</evidence>
<dbReference type="InterPro" id="IPR023214">
    <property type="entry name" value="HAD_sf"/>
</dbReference>
<dbReference type="GeneID" id="13013432"/>
<dbReference type="PROSITE" id="PS00154">
    <property type="entry name" value="ATPASE_E1_E2"/>
    <property type="match status" value="1"/>
</dbReference>
<name>I3TFJ8_THEC1</name>
<dbReference type="PANTHER" id="PTHR43294">
    <property type="entry name" value="SODIUM/POTASSIUM-TRANSPORTING ATPASE SUBUNIT ALPHA"/>
    <property type="match status" value="1"/>
</dbReference>
<dbReference type="SFLD" id="SFLDG00002">
    <property type="entry name" value="C1.7:_P-type_atpase_like"/>
    <property type="match status" value="1"/>
</dbReference>
<dbReference type="SMART" id="SM00831">
    <property type="entry name" value="Cation_ATPase_N"/>
    <property type="match status" value="1"/>
</dbReference>
<dbReference type="Pfam" id="PF13246">
    <property type="entry name" value="Cation_ATPase"/>
    <property type="match status" value="1"/>
</dbReference>
<dbReference type="InterPro" id="IPR050510">
    <property type="entry name" value="Cation_transp_ATPase_P-type"/>
</dbReference>
<dbReference type="GO" id="GO:1990573">
    <property type="term" value="P:potassium ion import across plasma membrane"/>
    <property type="evidence" value="ECO:0007669"/>
    <property type="project" value="TreeGrafter"/>
</dbReference>
<dbReference type="InterPro" id="IPR018303">
    <property type="entry name" value="ATPase_P-typ_P_site"/>
</dbReference>
<dbReference type="Pfam" id="PF00122">
    <property type="entry name" value="E1-E2_ATPase"/>
    <property type="match status" value="1"/>
</dbReference>
<dbReference type="SFLD" id="SFLDS00003">
    <property type="entry name" value="Haloacid_Dehalogenase"/>
    <property type="match status" value="1"/>
</dbReference>
<dbReference type="InterPro" id="IPR023298">
    <property type="entry name" value="ATPase_P-typ_TM_dom_sf"/>
</dbReference>
<dbReference type="GO" id="GO:0005886">
    <property type="term" value="C:plasma membrane"/>
    <property type="evidence" value="ECO:0007669"/>
    <property type="project" value="UniProtKB-SubCell"/>
</dbReference>
<keyword evidence="3 10" id="KW-0812">Transmembrane</keyword>